<dbReference type="Gene3D" id="6.20.350.10">
    <property type="match status" value="1"/>
</dbReference>
<dbReference type="Pfam" id="PF02026">
    <property type="entry name" value="RyR"/>
    <property type="match status" value="1"/>
</dbReference>
<feature type="domain" description="Ryanodine receptor Ryr" evidence="1">
    <location>
        <begin position="55"/>
        <end position="100"/>
    </location>
</feature>
<dbReference type="AlphaFoldDB" id="A0A7S6VV78"/>
<organism evidence="2 3">
    <name type="scientific">Acinetobacter piscicola</name>
    <dbReference type="NCBI Taxonomy" id="2006115"/>
    <lineage>
        <taxon>Bacteria</taxon>
        <taxon>Pseudomonadati</taxon>
        <taxon>Pseudomonadota</taxon>
        <taxon>Gammaproteobacteria</taxon>
        <taxon>Moraxellales</taxon>
        <taxon>Moraxellaceae</taxon>
        <taxon>Acinetobacter</taxon>
    </lineage>
</organism>
<gene>
    <name evidence="2" type="ORF">G0028_06270</name>
</gene>
<evidence type="ECO:0000313" key="3">
    <source>
        <dbReference type="Proteomes" id="UP000593966"/>
    </source>
</evidence>
<dbReference type="RefSeq" id="WP_180044798.1">
    <property type="nucleotide sequence ID" value="NZ_CP048659.1"/>
</dbReference>
<name>A0A7S6VV78_9GAMM</name>
<sequence length="283" mass="32409">MKISSIAAIAYSINVAYCASMGDEQLAWNDAPESVKKGIESGVEFHLNNPNITPEQSHEEWLRDKEANGWVYDEVKDINNKTHPNIVPYSELPPEQRAKDHLFKATVNLLKDLPDPEDYLELSNQLVKSQKLVMDNQKSTTVLTQKQVIGIGVRFIHKNRERFTDHLYGTGLTFERDVTVILPETTALKFLSHTEFERVDALENIDVSLVQDSMTKNLHQKQKEEREQEDIIFDEIEAIKGMRTKDAVKEYIKSRYGDEIKENLKLADLQALAIEKVHSFGVI</sequence>
<dbReference type="EMBL" id="CP048659">
    <property type="protein sequence ID" value="QOW45535.1"/>
    <property type="molecule type" value="Genomic_DNA"/>
</dbReference>
<dbReference type="Proteomes" id="UP000593966">
    <property type="component" value="Chromosome"/>
</dbReference>
<protein>
    <recommendedName>
        <fullName evidence="1">Ryanodine receptor Ryr domain-containing protein</fullName>
    </recommendedName>
</protein>
<evidence type="ECO:0000259" key="1">
    <source>
        <dbReference type="Pfam" id="PF02026"/>
    </source>
</evidence>
<keyword evidence="3" id="KW-1185">Reference proteome</keyword>
<evidence type="ECO:0000313" key="2">
    <source>
        <dbReference type="EMBL" id="QOW45535.1"/>
    </source>
</evidence>
<proteinExistence type="predicted"/>
<accession>A0A7S6VV78</accession>
<reference evidence="2 3" key="1">
    <citation type="submission" date="2020-02" db="EMBL/GenBank/DDBJ databases">
        <title>Tigecycline-resistant Acinetobacter species from pigs and migratory birds.</title>
        <authorList>
            <person name="Chen C."/>
            <person name="Sun J."/>
            <person name="Liao X.-P."/>
            <person name="Liu Y.-H."/>
        </authorList>
    </citation>
    <scope>NUCLEOTIDE SEQUENCE [LARGE SCALE GENOMIC DNA]</scope>
    <source>
        <strain evidence="2 3">YH12207_T</strain>
    </source>
</reference>
<dbReference type="InterPro" id="IPR003032">
    <property type="entry name" value="Ryanodine_rcpt"/>
</dbReference>